<dbReference type="Proteomes" id="UP000246464">
    <property type="component" value="Chromosome 16"/>
</dbReference>
<feature type="non-terminal residue" evidence="1">
    <location>
        <position position="1"/>
    </location>
</feature>
<evidence type="ECO:0000313" key="1">
    <source>
        <dbReference type="EMBL" id="AWP15646.1"/>
    </source>
</evidence>
<protein>
    <submittedName>
        <fullName evidence="1">Uncharacterized protein</fullName>
    </submittedName>
</protein>
<organism evidence="1 2">
    <name type="scientific">Scophthalmus maximus</name>
    <name type="common">Turbot</name>
    <name type="synonym">Psetta maxima</name>
    <dbReference type="NCBI Taxonomy" id="52904"/>
    <lineage>
        <taxon>Eukaryota</taxon>
        <taxon>Metazoa</taxon>
        <taxon>Chordata</taxon>
        <taxon>Craniata</taxon>
        <taxon>Vertebrata</taxon>
        <taxon>Euteleostomi</taxon>
        <taxon>Actinopterygii</taxon>
        <taxon>Neopterygii</taxon>
        <taxon>Teleostei</taxon>
        <taxon>Neoteleostei</taxon>
        <taxon>Acanthomorphata</taxon>
        <taxon>Carangaria</taxon>
        <taxon>Pleuronectiformes</taxon>
        <taxon>Pleuronectoidei</taxon>
        <taxon>Scophthalmidae</taxon>
        <taxon>Scophthalmus</taxon>
    </lineage>
</organism>
<reference evidence="1 2" key="1">
    <citation type="submission" date="2017-12" db="EMBL/GenBank/DDBJ databases">
        <title>Integrating genomic resources of turbot (Scophthalmus maximus) in depth evaluation of genetic and physical mapping variation across individuals.</title>
        <authorList>
            <person name="Martinez P."/>
        </authorList>
    </citation>
    <scope>NUCLEOTIDE SEQUENCE [LARGE SCALE GENOMIC DNA]</scope>
</reference>
<feature type="non-terminal residue" evidence="1">
    <location>
        <position position="71"/>
    </location>
</feature>
<gene>
    <name evidence="1" type="ORF">SMAX5B_011649</name>
</gene>
<dbReference type="EMBL" id="CP026258">
    <property type="protein sequence ID" value="AWP15646.1"/>
    <property type="molecule type" value="Genomic_DNA"/>
</dbReference>
<accession>A0A2U9CIV2</accession>
<dbReference type="AlphaFoldDB" id="A0A2U9CIV2"/>
<proteinExistence type="predicted"/>
<name>A0A2U9CIV2_SCOMX</name>
<sequence length="71" mass="8136">VHHTNQLYPGSTVYRTMSIGVQPLQPQGLRRWPSGLHFLTRFKISIVYRVVFPKTKKGESTTKPVKTEPTL</sequence>
<evidence type="ECO:0000313" key="2">
    <source>
        <dbReference type="Proteomes" id="UP000246464"/>
    </source>
</evidence>
<keyword evidence="2" id="KW-1185">Reference proteome</keyword>